<evidence type="ECO:0000256" key="10">
    <source>
        <dbReference type="RuleBase" id="RU365087"/>
    </source>
</evidence>
<dbReference type="EMBL" id="DTGT01000434">
    <property type="protein sequence ID" value="HGH62259.1"/>
    <property type="molecule type" value="Genomic_DNA"/>
</dbReference>
<dbReference type="PRINTS" id="PR01651">
    <property type="entry name" value="SECGEXPORT"/>
</dbReference>
<name>A0A7C4AU30_9BACT</name>
<comment type="caution">
    <text evidence="10">Lacks conserved residue(s) required for the propagation of feature annotation.</text>
</comment>
<evidence type="ECO:0000256" key="3">
    <source>
        <dbReference type="ARBA" id="ARBA00022448"/>
    </source>
</evidence>
<dbReference type="GO" id="GO:0005886">
    <property type="term" value="C:plasma membrane"/>
    <property type="evidence" value="ECO:0007669"/>
    <property type="project" value="UniProtKB-SubCell"/>
</dbReference>
<keyword evidence="9 10" id="KW-0472">Membrane</keyword>
<feature type="region of interest" description="Disordered" evidence="11">
    <location>
        <begin position="90"/>
        <end position="125"/>
    </location>
</feature>
<evidence type="ECO:0000256" key="1">
    <source>
        <dbReference type="ARBA" id="ARBA00004651"/>
    </source>
</evidence>
<dbReference type="GO" id="GO:0043952">
    <property type="term" value="P:protein transport by the Sec complex"/>
    <property type="evidence" value="ECO:0007669"/>
    <property type="project" value="TreeGrafter"/>
</dbReference>
<dbReference type="GO" id="GO:0065002">
    <property type="term" value="P:intracellular protein transmembrane transport"/>
    <property type="evidence" value="ECO:0007669"/>
    <property type="project" value="TreeGrafter"/>
</dbReference>
<sequence>MTTFVLIIHLLVCIALILIILLQTGKGADIGAVFGGGSSQTVFGSTGATTFLSKVTIVAAVLFMCTSIVLTYFSDKGAAITERSVVTESSVPGAPAAPQPAAPSGAQSPEAAPPTSAPAQNESGK</sequence>
<evidence type="ECO:0000256" key="7">
    <source>
        <dbReference type="ARBA" id="ARBA00022989"/>
    </source>
</evidence>
<dbReference type="PANTHER" id="PTHR34182">
    <property type="entry name" value="PROTEIN-EXPORT MEMBRANE PROTEIN SECG"/>
    <property type="match status" value="1"/>
</dbReference>
<keyword evidence="3 10" id="KW-0813">Transport</keyword>
<keyword evidence="7 10" id="KW-1133">Transmembrane helix</keyword>
<organism evidence="12">
    <name type="scientific">Desulfomonile tiedjei</name>
    <dbReference type="NCBI Taxonomy" id="2358"/>
    <lineage>
        <taxon>Bacteria</taxon>
        <taxon>Pseudomonadati</taxon>
        <taxon>Thermodesulfobacteriota</taxon>
        <taxon>Desulfomonilia</taxon>
        <taxon>Desulfomonilales</taxon>
        <taxon>Desulfomonilaceae</taxon>
        <taxon>Desulfomonile</taxon>
    </lineage>
</organism>
<gene>
    <name evidence="12" type="primary">secG</name>
    <name evidence="12" type="ORF">ENV54_13295</name>
</gene>
<keyword evidence="8 10" id="KW-0811">Translocation</keyword>
<comment type="similarity">
    <text evidence="2 10">Belongs to the SecG family.</text>
</comment>
<evidence type="ECO:0000256" key="6">
    <source>
        <dbReference type="ARBA" id="ARBA00022927"/>
    </source>
</evidence>
<keyword evidence="5 10" id="KW-0812">Transmembrane</keyword>
<evidence type="ECO:0000256" key="5">
    <source>
        <dbReference type="ARBA" id="ARBA00022692"/>
    </source>
</evidence>
<accession>A0A7C4AU30</accession>
<dbReference type="GO" id="GO:0015450">
    <property type="term" value="F:protein-transporting ATPase activity"/>
    <property type="evidence" value="ECO:0007669"/>
    <property type="project" value="UniProtKB-UniRule"/>
</dbReference>
<evidence type="ECO:0000256" key="4">
    <source>
        <dbReference type="ARBA" id="ARBA00022475"/>
    </source>
</evidence>
<keyword evidence="4 10" id="KW-1003">Cell membrane</keyword>
<keyword evidence="6 10" id="KW-0653">Protein transport</keyword>
<dbReference type="GO" id="GO:0009306">
    <property type="term" value="P:protein secretion"/>
    <property type="evidence" value="ECO:0007669"/>
    <property type="project" value="UniProtKB-UniRule"/>
</dbReference>
<dbReference type="InterPro" id="IPR004692">
    <property type="entry name" value="SecG"/>
</dbReference>
<comment type="caution">
    <text evidence="12">The sequence shown here is derived from an EMBL/GenBank/DDBJ whole genome shotgun (WGS) entry which is preliminary data.</text>
</comment>
<dbReference type="Pfam" id="PF03840">
    <property type="entry name" value="SecG"/>
    <property type="match status" value="1"/>
</dbReference>
<evidence type="ECO:0000256" key="11">
    <source>
        <dbReference type="SAM" id="MobiDB-lite"/>
    </source>
</evidence>
<comment type="function">
    <text evidence="10">Involved in protein export. Participates in an early event of protein translocation.</text>
</comment>
<dbReference type="NCBIfam" id="TIGR00810">
    <property type="entry name" value="secG"/>
    <property type="match status" value="1"/>
</dbReference>
<evidence type="ECO:0000256" key="9">
    <source>
        <dbReference type="ARBA" id="ARBA00023136"/>
    </source>
</evidence>
<feature type="transmembrane region" description="Helical" evidence="10">
    <location>
        <begin position="51"/>
        <end position="73"/>
    </location>
</feature>
<dbReference type="AlphaFoldDB" id="A0A7C4AU30"/>
<dbReference type="PANTHER" id="PTHR34182:SF1">
    <property type="entry name" value="PROTEIN-EXPORT MEMBRANE PROTEIN SECG"/>
    <property type="match status" value="1"/>
</dbReference>
<reference evidence="12" key="1">
    <citation type="journal article" date="2020" name="mSystems">
        <title>Genome- and Community-Level Interaction Insights into Carbon Utilization and Element Cycling Functions of Hydrothermarchaeota in Hydrothermal Sediment.</title>
        <authorList>
            <person name="Zhou Z."/>
            <person name="Liu Y."/>
            <person name="Xu W."/>
            <person name="Pan J."/>
            <person name="Luo Z.H."/>
            <person name="Li M."/>
        </authorList>
    </citation>
    <scope>NUCLEOTIDE SEQUENCE [LARGE SCALE GENOMIC DNA]</scope>
    <source>
        <strain evidence="12">SpSt-769</strain>
    </source>
</reference>
<evidence type="ECO:0000313" key="12">
    <source>
        <dbReference type="EMBL" id="HGH62259.1"/>
    </source>
</evidence>
<evidence type="ECO:0000256" key="8">
    <source>
        <dbReference type="ARBA" id="ARBA00023010"/>
    </source>
</evidence>
<comment type="subcellular location">
    <subcellularLocation>
        <location evidence="1 10">Cell membrane</location>
        <topology evidence="1 10">Multi-pass membrane protein</topology>
    </subcellularLocation>
</comment>
<evidence type="ECO:0000256" key="2">
    <source>
        <dbReference type="ARBA" id="ARBA00008445"/>
    </source>
</evidence>
<proteinExistence type="inferred from homology"/>
<protein>
    <recommendedName>
        <fullName evidence="10">Protein-export membrane protein SecG</fullName>
    </recommendedName>
</protein>